<accession>A0AAP4FWQ5</accession>
<keyword evidence="10" id="KW-1185">Reference proteome</keyword>
<dbReference type="NCBIfam" id="NF007621">
    <property type="entry name" value="PRK10276.1"/>
    <property type="match status" value="1"/>
</dbReference>
<organism evidence="9 10">
    <name type="scientific">Lelliottia wanjuensis</name>
    <dbReference type="NCBI Taxonomy" id="3050585"/>
    <lineage>
        <taxon>Bacteria</taxon>
        <taxon>Pseudomonadati</taxon>
        <taxon>Pseudomonadota</taxon>
        <taxon>Gammaproteobacteria</taxon>
        <taxon>Enterobacterales</taxon>
        <taxon>Enterobacteriaceae</taxon>
        <taxon>Lelliottia</taxon>
    </lineage>
</organism>
<keyword evidence="2" id="KW-0227">DNA damage</keyword>
<dbReference type="EC" id="2.7.7.7" evidence="9"/>
<reference evidence="9 10" key="1">
    <citation type="submission" date="2023-06" db="EMBL/GenBank/DDBJ databases">
        <title>Identification and characterization of antibiotic-resistant Gram-negative bacteria.</title>
        <authorList>
            <person name="Cho G.-S."/>
            <person name="Lee J."/>
            <person name="Tai E."/>
            <person name="Jeong S."/>
            <person name="Kim I."/>
            <person name="Kim B.-E."/>
            <person name="Jeong M.-I."/>
            <person name="Oh K.-K."/>
            <person name="Franz C.M.A.P."/>
        </authorList>
    </citation>
    <scope>NUCLEOTIDE SEQUENCE [LARGE SCALE GENOMIC DNA]</scope>
    <source>
        <strain evidence="9 10">V106_12</strain>
    </source>
</reference>
<protein>
    <submittedName>
        <fullName evidence="9">Translesion error-prone DNA polymerase V autoproteolytic subunit</fullName>
        <ecNumber evidence="9">2.7.7.7</ecNumber>
    </submittedName>
</protein>
<keyword evidence="9" id="KW-0548">Nucleotidyltransferase</keyword>
<dbReference type="InterPro" id="IPR050077">
    <property type="entry name" value="LexA_repressor"/>
</dbReference>
<evidence type="ECO:0000256" key="1">
    <source>
        <dbReference type="ARBA" id="ARBA00007484"/>
    </source>
</evidence>
<dbReference type="EMBL" id="JASSOM010000059">
    <property type="protein sequence ID" value="MDK9364522.1"/>
    <property type="molecule type" value="Genomic_DNA"/>
</dbReference>
<keyword evidence="5" id="KW-0234">DNA repair</keyword>
<feature type="domain" description="Peptidase S24/S26A/S26B/S26C" evidence="8">
    <location>
        <begin position="16"/>
        <end position="131"/>
    </location>
</feature>
<dbReference type="SUPFAM" id="SSF51306">
    <property type="entry name" value="LexA/Signal peptidase"/>
    <property type="match status" value="1"/>
</dbReference>
<dbReference type="InterPro" id="IPR036286">
    <property type="entry name" value="LexA/Signal_pep-like_sf"/>
</dbReference>
<keyword evidence="9" id="KW-0808">Transferase</keyword>
<keyword evidence="4 7" id="KW-0068">Autocatalytic cleavage</keyword>
<dbReference type="CDD" id="cd06529">
    <property type="entry name" value="S24_LexA-like"/>
    <property type="match status" value="1"/>
</dbReference>
<dbReference type="GO" id="GO:0016787">
    <property type="term" value="F:hydrolase activity"/>
    <property type="evidence" value="ECO:0007669"/>
    <property type="project" value="UniProtKB-KW"/>
</dbReference>
<evidence type="ECO:0000256" key="2">
    <source>
        <dbReference type="ARBA" id="ARBA00022763"/>
    </source>
</evidence>
<dbReference type="AlphaFoldDB" id="A0AAP4FWQ5"/>
<evidence type="ECO:0000256" key="3">
    <source>
        <dbReference type="ARBA" id="ARBA00022801"/>
    </source>
</evidence>
<keyword evidence="6" id="KW-0742">SOS response</keyword>
<gene>
    <name evidence="9" type="primary">umuD</name>
    <name evidence="9" type="ORF">QQF32_15090</name>
</gene>
<dbReference type="PANTHER" id="PTHR33516">
    <property type="entry name" value="LEXA REPRESSOR"/>
    <property type="match status" value="1"/>
</dbReference>
<dbReference type="GO" id="GO:0009432">
    <property type="term" value="P:SOS response"/>
    <property type="evidence" value="ECO:0007669"/>
    <property type="project" value="UniProtKB-KW"/>
</dbReference>
<dbReference type="Gene3D" id="2.10.109.10">
    <property type="entry name" value="Umud Fragment, subunit A"/>
    <property type="match status" value="1"/>
</dbReference>
<dbReference type="PRINTS" id="PR00726">
    <property type="entry name" value="LEXASERPTASE"/>
</dbReference>
<dbReference type="Pfam" id="PF00717">
    <property type="entry name" value="Peptidase_S24"/>
    <property type="match status" value="1"/>
</dbReference>
<name>A0AAP4FWQ5_9ENTR</name>
<sequence length="144" mass="16105">MNPVFSCELKEIIELPLFLERVPCGFPSPAQDYVEDRLDLNKLLIQHPSATYFVKVSGDSMIGAGIGDGDLLVIDRSLTAEHGDIVVAAIAGEFTVKELRTRPYLHLLPHNKNFSPIVFQSEDELQLFGVVTHTVKSHRHVRAR</sequence>
<dbReference type="GO" id="GO:0006281">
    <property type="term" value="P:DNA repair"/>
    <property type="evidence" value="ECO:0007669"/>
    <property type="project" value="UniProtKB-KW"/>
</dbReference>
<dbReference type="PANTHER" id="PTHR33516:SF2">
    <property type="entry name" value="LEXA REPRESSOR-RELATED"/>
    <property type="match status" value="1"/>
</dbReference>
<evidence type="ECO:0000256" key="5">
    <source>
        <dbReference type="ARBA" id="ARBA00023204"/>
    </source>
</evidence>
<dbReference type="InterPro" id="IPR015927">
    <property type="entry name" value="Peptidase_S24_S26A/B/C"/>
</dbReference>
<evidence type="ECO:0000259" key="8">
    <source>
        <dbReference type="Pfam" id="PF00717"/>
    </source>
</evidence>
<dbReference type="InterPro" id="IPR039418">
    <property type="entry name" value="LexA-like"/>
</dbReference>
<comment type="caution">
    <text evidence="9">The sequence shown here is derived from an EMBL/GenBank/DDBJ whole genome shotgun (WGS) entry which is preliminary data.</text>
</comment>
<evidence type="ECO:0000256" key="4">
    <source>
        <dbReference type="ARBA" id="ARBA00022813"/>
    </source>
</evidence>
<evidence type="ECO:0000313" key="10">
    <source>
        <dbReference type="Proteomes" id="UP001223214"/>
    </source>
</evidence>
<dbReference type="GO" id="GO:0003887">
    <property type="term" value="F:DNA-directed DNA polymerase activity"/>
    <property type="evidence" value="ECO:0007669"/>
    <property type="project" value="UniProtKB-EC"/>
</dbReference>
<dbReference type="InterPro" id="IPR006197">
    <property type="entry name" value="Peptidase_S24_LexA"/>
</dbReference>
<dbReference type="RefSeq" id="WP_285144616.1">
    <property type="nucleotide sequence ID" value="NZ_JASSOL010000042.1"/>
</dbReference>
<evidence type="ECO:0000256" key="6">
    <source>
        <dbReference type="ARBA" id="ARBA00023236"/>
    </source>
</evidence>
<evidence type="ECO:0000313" key="9">
    <source>
        <dbReference type="EMBL" id="MDK9364522.1"/>
    </source>
</evidence>
<evidence type="ECO:0000256" key="7">
    <source>
        <dbReference type="RuleBase" id="RU003991"/>
    </source>
</evidence>
<comment type="similarity">
    <text evidence="1 7">Belongs to the peptidase S24 family.</text>
</comment>
<dbReference type="GO" id="GO:0003677">
    <property type="term" value="F:DNA binding"/>
    <property type="evidence" value="ECO:0007669"/>
    <property type="project" value="InterPro"/>
</dbReference>
<proteinExistence type="inferred from homology"/>
<dbReference type="GO" id="GO:0006355">
    <property type="term" value="P:regulation of DNA-templated transcription"/>
    <property type="evidence" value="ECO:0007669"/>
    <property type="project" value="InterPro"/>
</dbReference>
<dbReference type="Proteomes" id="UP001223214">
    <property type="component" value="Unassembled WGS sequence"/>
</dbReference>
<dbReference type="GeneID" id="97187469"/>
<keyword evidence="3 7" id="KW-0378">Hydrolase</keyword>